<organism evidence="2 3">
    <name type="scientific">Fictibacillus macauensis ZFHKF-1</name>
    <dbReference type="NCBI Taxonomy" id="1196324"/>
    <lineage>
        <taxon>Bacteria</taxon>
        <taxon>Bacillati</taxon>
        <taxon>Bacillota</taxon>
        <taxon>Bacilli</taxon>
        <taxon>Bacillales</taxon>
        <taxon>Fictibacillaceae</taxon>
        <taxon>Fictibacillus</taxon>
    </lineage>
</organism>
<sequence>MSYVLRWQEAMVDHTGNMPKRMIDDGAEEAFWKTHLQKRKQTEPDPYAHDVYRGIAKLVHKEDTVLEIGPGWGNYTFSLARDVEHVTCVDSAEAIIQSLEKRAEQEGYYNMSFLHKKWEEATLVPQHDVVFGFNCYYRMFQITEALLKMNRTAKRLAIVGMNTGPEKPHYMELHRRGFTISLRKRDYIDLLNILFELGIRANCTLIPLQSTKLYGSFDEALNDNVTKIVSLDHTKLDEVADVLRSHLVEENGGYRYTYHFHAALLHWTPVKGI</sequence>
<accession>I8AHA8</accession>
<keyword evidence="3" id="KW-1185">Reference proteome</keyword>
<dbReference type="eggNOG" id="COG0030">
    <property type="taxonomic scope" value="Bacteria"/>
</dbReference>
<dbReference type="OrthoDB" id="2594046at2"/>
<protein>
    <recommendedName>
        <fullName evidence="1">Methyltransferase domain-containing protein</fullName>
    </recommendedName>
</protein>
<feature type="domain" description="Methyltransferase" evidence="1">
    <location>
        <begin position="65"/>
        <end position="152"/>
    </location>
</feature>
<dbReference type="AlphaFoldDB" id="I8AHA8"/>
<dbReference type="CDD" id="cd02440">
    <property type="entry name" value="AdoMet_MTases"/>
    <property type="match status" value="1"/>
</dbReference>
<dbReference type="RefSeq" id="WP_007202892.1">
    <property type="nucleotide sequence ID" value="NZ_AKKV01000030.1"/>
</dbReference>
<evidence type="ECO:0000313" key="2">
    <source>
        <dbReference type="EMBL" id="EIT84824.1"/>
    </source>
</evidence>
<name>I8AHA8_9BACL</name>
<dbReference type="InterPro" id="IPR041698">
    <property type="entry name" value="Methyltransf_25"/>
</dbReference>
<proteinExistence type="predicted"/>
<dbReference type="STRING" id="1196324.A374_14070"/>
<dbReference type="InterPro" id="IPR029063">
    <property type="entry name" value="SAM-dependent_MTases_sf"/>
</dbReference>
<dbReference type="EMBL" id="AKKV01000030">
    <property type="protein sequence ID" value="EIT84824.1"/>
    <property type="molecule type" value="Genomic_DNA"/>
</dbReference>
<dbReference type="Gene3D" id="3.40.50.150">
    <property type="entry name" value="Vaccinia Virus protein VP39"/>
    <property type="match status" value="1"/>
</dbReference>
<evidence type="ECO:0000259" key="1">
    <source>
        <dbReference type="Pfam" id="PF13649"/>
    </source>
</evidence>
<dbReference type="Pfam" id="PF13649">
    <property type="entry name" value="Methyltransf_25"/>
    <property type="match status" value="1"/>
</dbReference>
<dbReference type="Proteomes" id="UP000004080">
    <property type="component" value="Unassembled WGS sequence"/>
</dbReference>
<reference evidence="2 3" key="1">
    <citation type="journal article" date="2012" name="J. Bacteriol.">
        <title>Genome of Bacillus macauensis ZFHKF-1, a Long-Chain-Forming Bacterium.</title>
        <authorList>
            <person name="Cai L."/>
            <person name="Zhang T."/>
        </authorList>
    </citation>
    <scope>NUCLEOTIDE SEQUENCE [LARGE SCALE GENOMIC DNA]</scope>
    <source>
        <strain evidence="2 3">ZFHKF-1</strain>
    </source>
</reference>
<gene>
    <name evidence="2" type="ORF">A374_14070</name>
</gene>
<comment type="caution">
    <text evidence="2">The sequence shown here is derived from an EMBL/GenBank/DDBJ whole genome shotgun (WGS) entry which is preliminary data.</text>
</comment>
<dbReference type="PATRIC" id="fig|1196324.3.peg.2877"/>
<dbReference type="SUPFAM" id="SSF53335">
    <property type="entry name" value="S-adenosyl-L-methionine-dependent methyltransferases"/>
    <property type="match status" value="1"/>
</dbReference>
<evidence type="ECO:0000313" key="3">
    <source>
        <dbReference type="Proteomes" id="UP000004080"/>
    </source>
</evidence>